<gene>
    <name evidence="1" type="ORF">C8E97_2379</name>
</gene>
<organism evidence="1 2">
    <name type="scientific">Saccharothrix australiensis</name>
    <dbReference type="NCBI Taxonomy" id="2072"/>
    <lineage>
        <taxon>Bacteria</taxon>
        <taxon>Bacillati</taxon>
        <taxon>Actinomycetota</taxon>
        <taxon>Actinomycetes</taxon>
        <taxon>Pseudonocardiales</taxon>
        <taxon>Pseudonocardiaceae</taxon>
        <taxon>Saccharothrix</taxon>
    </lineage>
</organism>
<reference evidence="1 2" key="1">
    <citation type="submission" date="2018-10" db="EMBL/GenBank/DDBJ databases">
        <title>Sequencing the genomes of 1000 actinobacteria strains.</title>
        <authorList>
            <person name="Klenk H.-P."/>
        </authorList>
    </citation>
    <scope>NUCLEOTIDE SEQUENCE [LARGE SCALE GENOMIC DNA]</scope>
    <source>
        <strain evidence="1 2">DSM 43800</strain>
    </source>
</reference>
<keyword evidence="2" id="KW-1185">Reference proteome</keyword>
<name>A0A495VYI1_9PSEU</name>
<dbReference type="AlphaFoldDB" id="A0A495VYI1"/>
<proteinExistence type="predicted"/>
<dbReference type="OrthoDB" id="5456061at2"/>
<evidence type="ECO:0000313" key="2">
    <source>
        <dbReference type="Proteomes" id="UP000282084"/>
    </source>
</evidence>
<dbReference type="RefSeq" id="WP_121004532.1">
    <property type="nucleotide sequence ID" value="NZ_RBXO01000001.1"/>
</dbReference>
<protein>
    <submittedName>
        <fullName evidence="1">Uncharacterized protein</fullName>
    </submittedName>
</protein>
<dbReference type="EMBL" id="RBXO01000001">
    <property type="protein sequence ID" value="RKT53797.1"/>
    <property type="molecule type" value="Genomic_DNA"/>
</dbReference>
<accession>A0A495VYI1</accession>
<dbReference type="Proteomes" id="UP000282084">
    <property type="component" value="Unassembled WGS sequence"/>
</dbReference>
<comment type="caution">
    <text evidence="1">The sequence shown here is derived from an EMBL/GenBank/DDBJ whole genome shotgun (WGS) entry which is preliminary data.</text>
</comment>
<evidence type="ECO:0000313" key="1">
    <source>
        <dbReference type="EMBL" id="RKT53797.1"/>
    </source>
</evidence>
<sequence>MTAIPGDHDPNSLVLICDGCGRTRGAEGSPQDWKTLWGRAFDAGWRGSDRRVGPHNCLHCAG</sequence>